<dbReference type="GO" id="GO:0009380">
    <property type="term" value="C:excinuclease repair complex"/>
    <property type="evidence" value="ECO:0007669"/>
    <property type="project" value="InterPro"/>
</dbReference>
<dbReference type="PANTHER" id="PTHR24029:SF0">
    <property type="entry name" value="UVRABC SYSTEM PROTEIN B"/>
    <property type="match status" value="1"/>
</dbReference>
<dbReference type="GO" id="GO:0005737">
    <property type="term" value="C:cytoplasm"/>
    <property type="evidence" value="ECO:0007669"/>
    <property type="project" value="UniProtKB-SubCell"/>
</dbReference>
<comment type="subunit">
    <text evidence="10 12 13">Forms a heterotetramer with UvrA during the search for lesions. Interacts with UvrC in an incision complex.</text>
</comment>
<evidence type="ECO:0000256" key="13">
    <source>
        <dbReference type="RuleBase" id="RU003587"/>
    </source>
</evidence>
<feature type="domain" description="UVR" evidence="14">
    <location>
        <begin position="684"/>
        <end position="719"/>
    </location>
</feature>
<evidence type="ECO:0000313" key="18">
    <source>
        <dbReference type="Proteomes" id="UP000070449"/>
    </source>
</evidence>
<dbReference type="InterPro" id="IPR041471">
    <property type="entry name" value="UvrB_inter"/>
</dbReference>
<dbReference type="Gene3D" id="3.40.50.300">
    <property type="entry name" value="P-loop containing nucleotide triphosphate hydrolases"/>
    <property type="match status" value="3"/>
</dbReference>
<evidence type="ECO:0000256" key="2">
    <source>
        <dbReference type="ARBA" id="ARBA00008533"/>
    </source>
</evidence>
<dbReference type="GO" id="GO:0016887">
    <property type="term" value="F:ATP hydrolysis activity"/>
    <property type="evidence" value="ECO:0007669"/>
    <property type="project" value="InterPro"/>
</dbReference>
<evidence type="ECO:0000256" key="7">
    <source>
        <dbReference type="ARBA" id="ARBA00022840"/>
    </source>
</evidence>
<organism evidence="17 18">
    <name type="scientific">candidate division WS6 bacterium OLB21</name>
    <dbReference type="NCBI Taxonomy" id="1617427"/>
    <lineage>
        <taxon>Bacteria</taxon>
        <taxon>Candidatus Dojkabacteria</taxon>
    </lineage>
</organism>
<evidence type="ECO:0000256" key="9">
    <source>
        <dbReference type="ARBA" id="ARBA00023204"/>
    </source>
</evidence>
<evidence type="ECO:0000259" key="15">
    <source>
        <dbReference type="PROSITE" id="PS51192"/>
    </source>
</evidence>
<evidence type="ECO:0000256" key="6">
    <source>
        <dbReference type="ARBA" id="ARBA00022769"/>
    </source>
</evidence>
<evidence type="ECO:0000256" key="8">
    <source>
        <dbReference type="ARBA" id="ARBA00022881"/>
    </source>
</evidence>
<dbReference type="PROSITE" id="PS51192">
    <property type="entry name" value="HELICASE_ATP_BIND_1"/>
    <property type="match status" value="1"/>
</dbReference>
<keyword evidence="8 12" id="KW-0267">Excision nuclease</keyword>
<dbReference type="PROSITE" id="PS50151">
    <property type="entry name" value="UVR"/>
    <property type="match status" value="1"/>
</dbReference>
<keyword evidence="7 12" id="KW-0067">ATP-binding</keyword>
<dbReference type="InterPro" id="IPR001650">
    <property type="entry name" value="Helicase_C-like"/>
</dbReference>
<dbReference type="GO" id="GO:0009432">
    <property type="term" value="P:SOS response"/>
    <property type="evidence" value="ECO:0007669"/>
    <property type="project" value="UniProtKB-UniRule"/>
</dbReference>
<accession>A0A136KL71</accession>
<dbReference type="PANTHER" id="PTHR24029">
    <property type="entry name" value="UVRABC SYSTEM PROTEIN B"/>
    <property type="match status" value="1"/>
</dbReference>
<dbReference type="GO" id="GO:0005524">
    <property type="term" value="F:ATP binding"/>
    <property type="evidence" value="ECO:0007669"/>
    <property type="project" value="UniProtKB-UniRule"/>
</dbReference>
<dbReference type="GO" id="GO:0003677">
    <property type="term" value="F:DNA binding"/>
    <property type="evidence" value="ECO:0007669"/>
    <property type="project" value="UniProtKB-UniRule"/>
</dbReference>
<keyword evidence="6 12" id="KW-0228">DNA excision</keyword>
<dbReference type="CDD" id="cd18790">
    <property type="entry name" value="SF2_C_UvrB"/>
    <property type="match status" value="1"/>
</dbReference>
<dbReference type="PATRIC" id="fig|1617427.3.peg.76"/>
<dbReference type="Pfam" id="PF04851">
    <property type="entry name" value="ResIII"/>
    <property type="match status" value="1"/>
</dbReference>
<evidence type="ECO:0000256" key="11">
    <source>
        <dbReference type="ARBA" id="ARBA00029504"/>
    </source>
</evidence>
<dbReference type="CDD" id="cd17916">
    <property type="entry name" value="DEXHc_UvrB"/>
    <property type="match status" value="1"/>
</dbReference>
<gene>
    <name evidence="12 17" type="primary">uvrB</name>
    <name evidence="17" type="ORF">UZ20_WS6002000073</name>
</gene>
<comment type="domain">
    <text evidence="12">The beta-hairpin motif is involved in DNA binding.</text>
</comment>
<evidence type="ECO:0000256" key="4">
    <source>
        <dbReference type="ARBA" id="ARBA00022741"/>
    </source>
</evidence>
<dbReference type="AlphaFoldDB" id="A0A136KL71"/>
<comment type="subcellular location">
    <subcellularLocation>
        <location evidence="1 12 13">Cytoplasm</location>
    </subcellularLocation>
</comment>
<evidence type="ECO:0000256" key="3">
    <source>
        <dbReference type="ARBA" id="ARBA00022490"/>
    </source>
</evidence>
<dbReference type="InterPro" id="IPR024759">
    <property type="entry name" value="UvrB_YAD/RRR_dom"/>
</dbReference>
<reference evidence="17 18" key="1">
    <citation type="submission" date="2015-02" db="EMBL/GenBank/DDBJ databases">
        <title>Improved understanding of the partial-nitritation anammox process through 23 genomes representing the majority of the microbial community.</title>
        <authorList>
            <person name="Speth D.R."/>
            <person name="In T Zandt M."/>
            <person name="Guerrero Cruz S."/>
            <person name="Jetten M.S."/>
            <person name="Dutilh B.E."/>
        </authorList>
    </citation>
    <scope>NUCLEOTIDE SEQUENCE [LARGE SCALE GENOMIC DNA]</scope>
    <source>
        <strain evidence="17">OLB21</strain>
    </source>
</reference>
<feature type="short sequence motif" description="Beta-hairpin" evidence="12">
    <location>
        <begin position="95"/>
        <end position="118"/>
    </location>
</feature>
<dbReference type="Pfam" id="PF00271">
    <property type="entry name" value="Helicase_C"/>
    <property type="match status" value="1"/>
</dbReference>
<dbReference type="Proteomes" id="UP000070449">
    <property type="component" value="Unassembled WGS sequence"/>
</dbReference>
<evidence type="ECO:0000259" key="16">
    <source>
        <dbReference type="PROSITE" id="PS51194"/>
    </source>
</evidence>
<dbReference type="STRING" id="1617427.UZ20_WS6002000073"/>
<dbReference type="InterPro" id="IPR014001">
    <property type="entry name" value="Helicase_ATP-bd"/>
</dbReference>
<dbReference type="Pfam" id="PF17757">
    <property type="entry name" value="UvrB_inter"/>
    <property type="match status" value="1"/>
</dbReference>
<evidence type="ECO:0000256" key="1">
    <source>
        <dbReference type="ARBA" id="ARBA00004496"/>
    </source>
</evidence>
<dbReference type="Pfam" id="PF02151">
    <property type="entry name" value="UVR"/>
    <property type="match status" value="1"/>
</dbReference>
<dbReference type="InterPro" id="IPR001943">
    <property type="entry name" value="UVR_dom"/>
</dbReference>
<keyword evidence="4 12" id="KW-0547">Nucleotide-binding</keyword>
<evidence type="ECO:0000256" key="10">
    <source>
        <dbReference type="ARBA" id="ARBA00026033"/>
    </source>
</evidence>
<dbReference type="Gene3D" id="4.10.860.10">
    <property type="entry name" value="UVR domain"/>
    <property type="match status" value="1"/>
</dbReference>
<dbReference type="SUPFAM" id="SSF46600">
    <property type="entry name" value="C-terminal UvrC-binding domain of UvrB"/>
    <property type="match status" value="1"/>
</dbReference>
<dbReference type="InterPro" id="IPR036876">
    <property type="entry name" value="UVR_dom_sf"/>
</dbReference>
<dbReference type="GO" id="GO:0006289">
    <property type="term" value="P:nucleotide-excision repair"/>
    <property type="evidence" value="ECO:0007669"/>
    <property type="project" value="UniProtKB-UniRule"/>
</dbReference>
<comment type="similarity">
    <text evidence="2 12 13">Belongs to the UvrB family.</text>
</comment>
<evidence type="ECO:0000259" key="14">
    <source>
        <dbReference type="PROSITE" id="PS50151"/>
    </source>
</evidence>
<dbReference type="SUPFAM" id="SSF52540">
    <property type="entry name" value="P-loop containing nucleoside triphosphate hydrolases"/>
    <property type="match status" value="2"/>
</dbReference>
<keyword evidence="12 13" id="KW-0742">SOS response</keyword>
<feature type="binding site" evidence="12">
    <location>
        <begin position="42"/>
        <end position="49"/>
    </location>
    <ligand>
        <name>ATP</name>
        <dbReference type="ChEBI" id="CHEBI:30616"/>
    </ligand>
</feature>
<comment type="function">
    <text evidence="12">The UvrABC repair system catalyzes the recognition and processing of DNA lesions. A damage recognition complex composed of 2 UvrA and 2 UvrB subunits scans DNA for abnormalities. Upon binding of the UvrA(2)B(2) complex to a putative damaged site, the DNA wraps around one UvrB monomer. DNA wrap is dependent on ATP binding by UvrB and probably causes local melting of the DNA helix, facilitating insertion of UvrB beta-hairpin between the DNA strands. Then UvrB probes one DNA strand for the presence of a lesion. If a lesion is found the UvrA subunits dissociate and the UvrB-DNA preincision complex is formed. This complex is subsequently bound by UvrC and the second UvrB is released. If no lesion is found, the DNA wraps around the other UvrB subunit that will check the other stand for damage.</text>
</comment>
<feature type="domain" description="Helicase ATP-binding" evidence="15">
    <location>
        <begin position="29"/>
        <end position="182"/>
    </location>
</feature>
<dbReference type="InterPro" id="IPR027417">
    <property type="entry name" value="P-loop_NTPase"/>
</dbReference>
<name>A0A136KL71_9BACT</name>
<dbReference type="InterPro" id="IPR004807">
    <property type="entry name" value="UvrB"/>
</dbReference>
<evidence type="ECO:0000256" key="5">
    <source>
        <dbReference type="ARBA" id="ARBA00022763"/>
    </source>
</evidence>
<keyword evidence="5 12" id="KW-0227">DNA damage</keyword>
<evidence type="ECO:0000313" key="17">
    <source>
        <dbReference type="EMBL" id="KXK10159.1"/>
    </source>
</evidence>
<keyword evidence="9 12" id="KW-0234">DNA repair</keyword>
<sequence>MNYAKNSFRLQSKYKPSVDQNSAIEKISSAIKHGAKAQTLLGVTGSGKTFTMANIIEKTQKPALILAHNKTLAAQLYSEFKDFFPENAVEYFVSYYDYYQPEAYVPRRDLYIEKDSDINETIERYRSAATQAILSRKDTIIVASISCIYGLGNPDDYLSLSRTITKGESYAREKLLLHLSDMQYERSEFDFYPGLFRVRGETVDIYLPTGDKALRIEYFGDEVENLKLINAVSGEVLEKPEIFTVFPAKQFVTPYEALKQVIPQIETDLIKEVKSLKKKGKDLEASRLEQRTRYDLEMLQETGYTSGIENYSRYIERRSVGSPPSTLIDYFPDDWLIFIDESHMTLPQIRGMYNGDRSRKQTLVEYGFRLKAALDNRPLTYEEFWRKVNQAVFVSATPTETELNMSRESIKKLDSDATENMLLKNYNGVAEQLIRPTGLLDPVIQIRPIDVSNANTLVQEISRCKYNDLLFDPASINKNQIDDLLEEIRITLAKKQRVLVTTLTKRMAEDLTAFLQELKIKVQYIHSDVEALERVQLLKELRMGKFDVLVGINLLREGLDLPEVSLVAILDADKEGFLRSETSLIQTIGRAARHVEGRVVMYAEKITGSMQRAIDETRRRRTIQNEYNIKHGITPKTIQKAIKDLLISANTSEDDKELFGEAKTISEIHKTAEHYKLMSKKERTLFLIEIETQMQILADMLQFEKAAELRDLLNELKQKKK</sequence>
<comment type="caution">
    <text evidence="17">The sequence shown here is derived from an EMBL/GenBank/DDBJ whole genome shotgun (WGS) entry which is preliminary data.</text>
</comment>
<dbReference type="HAMAP" id="MF_00204">
    <property type="entry name" value="UvrB"/>
    <property type="match status" value="1"/>
</dbReference>
<dbReference type="InterPro" id="IPR006935">
    <property type="entry name" value="Helicase/UvrB_N"/>
</dbReference>
<dbReference type="SMART" id="SM00490">
    <property type="entry name" value="HELICc"/>
    <property type="match status" value="1"/>
</dbReference>
<dbReference type="SMART" id="SM00487">
    <property type="entry name" value="DEXDc"/>
    <property type="match status" value="1"/>
</dbReference>
<feature type="domain" description="Helicase C-terminal" evidence="16">
    <location>
        <begin position="480"/>
        <end position="646"/>
    </location>
</feature>
<dbReference type="Pfam" id="PF12344">
    <property type="entry name" value="UvrB"/>
    <property type="match status" value="1"/>
</dbReference>
<dbReference type="GO" id="GO:0009381">
    <property type="term" value="F:excinuclease ABC activity"/>
    <property type="evidence" value="ECO:0007669"/>
    <property type="project" value="UniProtKB-UniRule"/>
</dbReference>
<proteinExistence type="inferred from homology"/>
<dbReference type="PROSITE" id="PS51194">
    <property type="entry name" value="HELICASE_CTER"/>
    <property type="match status" value="1"/>
</dbReference>
<evidence type="ECO:0000256" key="12">
    <source>
        <dbReference type="HAMAP-Rule" id="MF_00204"/>
    </source>
</evidence>
<protein>
    <recommendedName>
        <fullName evidence="11 12">UvrABC system protein B</fullName>
        <shortName evidence="12">Protein UvrB</shortName>
    </recommendedName>
    <alternativeName>
        <fullName evidence="12">Excinuclease ABC subunit B</fullName>
    </alternativeName>
</protein>
<dbReference type="EMBL" id="JYPD01000008">
    <property type="protein sequence ID" value="KXK10159.1"/>
    <property type="molecule type" value="Genomic_DNA"/>
</dbReference>
<keyword evidence="3 12" id="KW-0963">Cytoplasm</keyword>